<dbReference type="KEGG" id="acou:A5CBH24_04450"/>
<dbReference type="Proteomes" id="UP000318946">
    <property type="component" value="Chromosome"/>
</dbReference>
<dbReference type="AlphaFoldDB" id="A0A3D3YLC0"/>
<evidence type="ECO:0000256" key="4">
    <source>
        <dbReference type="ARBA" id="ARBA00022989"/>
    </source>
</evidence>
<keyword evidence="5" id="KW-0472">Membrane</keyword>
<dbReference type="PROSITE" id="PS50850">
    <property type="entry name" value="MFS"/>
    <property type="match status" value="1"/>
</dbReference>
<sequence length="420" mass="46120">MTGYDKVRKGYKWEVLALLWVAYLLNQADRQVFNVVLPLIREDLGLSDVAVGTIATVFNLFYAVLVPIGGFIGDRFSRKWIVTASVLFWSIATMFTGLCNGFLMLVVMRSIATGGGEAFFGPANYSLIADYHDRTRAFAMSIHQTAYYVGIILSGYAAGVVGELWGWRNAFYIFGAIGVLHGIIMAGHLRDRKHPATEPTERGGGNEQKPRFAEGFRIVFTTPTALILTLSFSGLIFVLTGYLTWMPTYLYERFDMDLAAAGFHSMFYTHLFAFVGILIAGRISDRIAAKHPASRMAMQGIGLLAAVPFIVMMGHSSTLWIIYLGFAGFGFARAFFDANTYTVLYDVVPERYHSSASGVMIMTGFAIGALAPVILGAVKEAAGLSSGITMLAGVWLVCGVLMLAGSKRFYMKNYNRINNV</sequence>
<evidence type="ECO:0000313" key="7">
    <source>
        <dbReference type="Proteomes" id="UP000318946"/>
    </source>
</evidence>
<gene>
    <name evidence="6" type="ORF">A5CBH24_04450</name>
</gene>
<accession>A0A3D3YLC0</accession>
<dbReference type="GO" id="GO:0022857">
    <property type="term" value="F:transmembrane transporter activity"/>
    <property type="evidence" value="ECO:0007669"/>
    <property type="project" value="InterPro"/>
</dbReference>
<organism evidence="6 7">
    <name type="scientific">Alistipes communis</name>
    <dbReference type="NCBI Taxonomy" id="2585118"/>
    <lineage>
        <taxon>Bacteria</taxon>
        <taxon>Pseudomonadati</taxon>
        <taxon>Bacteroidota</taxon>
        <taxon>Bacteroidia</taxon>
        <taxon>Bacteroidales</taxon>
        <taxon>Rikenellaceae</taxon>
        <taxon>Alistipes</taxon>
    </lineage>
</organism>
<evidence type="ECO:0000256" key="2">
    <source>
        <dbReference type="ARBA" id="ARBA00022448"/>
    </source>
</evidence>
<accession>A0A4Y1WQB1</accession>
<keyword evidence="3" id="KW-0812">Transmembrane</keyword>
<dbReference type="SUPFAM" id="SSF103473">
    <property type="entry name" value="MFS general substrate transporter"/>
    <property type="match status" value="1"/>
</dbReference>
<dbReference type="OrthoDB" id="9815624at2"/>
<keyword evidence="7" id="KW-1185">Reference proteome</keyword>
<dbReference type="STRING" id="1118061.GCA_000311925_02198"/>
<dbReference type="InterPro" id="IPR011701">
    <property type="entry name" value="MFS"/>
</dbReference>
<dbReference type="RefSeq" id="WP_141412063.1">
    <property type="nucleotide sequence ID" value="NZ_AP019735.1"/>
</dbReference>
<accession>A0A4Y1XRT3</accession>
<evidence type="ECO:0000256" key="5">
    <source>
        <dbReference type="ARBA" id="ARBA00023136"/>
    </source>
</evidence>
<dbReference type="PANTHER" id="PTHR23505:SF79">
    <property type="entry name" value="PROTEIN SPINSTER"/>
    <property type="match status" value="1"/>
</dbReference>
<dbReference type="GO" id="GO:0016020">
    <property type="term" value="C:membrane"/>
    <property type="evidence" value="ECO:0007669"/>
    <property type="project" value="UniProtKB-SubCell"/>
</dbReference>
<dbReference type="PANTHER" id="PTHR23505">
    <property type="entry name" value="SPINSTER"/>
    <property type="match status" value="1"/>
</dbReference>
<keyword evidence="4" id="KW-1133">Transmembrane helix</keyword>
<dbReference type="InterPro" id="IPR036259">
    <property type="entry name" value="MFS_trans_sf"/>
</dbReference>
<name>A0A3D3YLC0_9BACT</name>
<dbReference type="EMBL" id="AP019735">
    <property type="protein sequence ID" value="BBL03132.1"/>
    <property type="molecule type" value="Genomic_DNA"/>
</dbReference>
<proteinExistence type="predicted"/>
<dbReference type="InterPro" id="IPR044770">
    <property type="entry name" value="MFS_spinster-like"/>
</dbReference>
<evidence type="ECO:0000313" key="6">
    <source>
        <dbReference type="EMBL" id="BBL03132.1"/>
    </source>
</evidence>
<evidence type="ECO:0000256" key="1">
    <source>
        <dbReference type="ARBA" id="ARBA00004141"/>
    </source>
</evidence>
<keyword evidence="2" id="KW-0813">Transport</keyword>
<dbReference type="GeneID" id="78341161"/>
<dbReference type="Pfam" id="PF07690">
    <property type="entry name" value="MFS_1"/>
    <property type="match status" value="1"/>
</dbReference>
<evidence type="ECO:0000256" key="3">
    <source>
        <dbReference type="ARBA" id="ARBA00022692"/>
    </source>
</evidence>
<protein>
    <submittedName>
        <fullName evidence="6">MFS transporter</fullName>
    </submittedName>
</protein>
<dbReference type="Gene3D" id="1.20.1250.20">
    <property type="entry name" value="MFS general substrate transporter like domains"/>
    <property type="match status" value="2"/>
</dbReference>
<dbReference type="InterPro" id="IPR020846">
    <property type="entry name" value="MFS_dom"/>
</dbReference>
<comment type="subcellular location">
    <subcellularLocation>
        <location evidence="1">Membrane</location>
        <topology evidence="1">Multi-pass membrane protein</topology>
    </subcellularLocation>
</comment>
<reference evidence="7" key="1">
    <citation type="submission" date="2019-06" db="EMBL/GenBank/DDBJ databases">
        <title>Alistipes onderdonkii subsp. vulgaris subsp. nov., Alistipes dispar sp. nov. and Alistipes communis sp. nov., isolated from human faeces, and creation of Alistipes onderdonkii subsp. onderdonkii subsp. nov.</title>
        <authorList>
            <person name="Sakamoto M."/>
            <person name="Ikeyama N."/>
            <person name="Ogata Y."/>
            <person name="Suda W."/>
            <person name="Iino T."/>
            <person name="Hattori M."/>
            <person name="Ohkuma M."/>
        </authorList>
    </citation>
    <scope>NUCLEOTIDE SEQUENCE [LARGE SCALE GENOMIC DNA]</scope>
    <source>
        <strain evidence="7">5CBH24</strain>
    </source>
</reference>